<proteinExistence type="predicted"/>
<keyword evidence="1" id="KW-0813">Transport</keyword>
<keyword evidence="1" id="KW-0653">Protein transport</keyword>
<dbReference type="PANTHER" id="PTHR34949">
    <property type="entry name" value="OS05G0443700 PROTEIN"/>
    <property type="match status" value="1"/>
</dbReference>
<dbReference type="CDD" id="cd21442">
    <property type="entry name" value="SNARE_NTD_STX6-like"/>
    <property type="match status" value="1"/>
</dbReference>
<dbReference type="Pfam" id="PF09177">
    <property type="entry name" value="STX6_10_61_N"/>
    <property type="match status" value="1"/>
</dbReference>
<reference evidence="5 6" key="1">
    <citation type="journal article" date="2021" name="Comput. Struct. Biotechnol. J.">
        <title>De novo genome assembly of the potent medicinal plant Rehmannia glutinosa using nanopore technology.</title>
        <authorList>
            <person name="Ma L."/>
            <person name="Dong C."/>
            <person name="Song C."/>
            <person name="Wang X."/>
            <person name="Zheng X."/>
            <person name="Niu Y."/>
            <person name="Chen S."/>
            <person name="Feng W."/>
        </authorList>
    </citation>
    <scope>NUCLEOTIDE SEQUENCE [LARGE SCALE GENOMIC DNA]</scope>
    <source>
        <strain evidence="5">DH-2019</strain>
    </source>
</reference>
<gene>
    <name evidence="5" type="ORF">DH2020_039900</name>
</gene>
<dbReference type="PANTHER" id="PTHR34949:SF2">
    <property type="entry name" value="OS05G0443700 PROTEIN"/>
    <property type="match status" value="1"/>
</dbReference>
<dbReference type="InterPro" id="IPR015260">
    <property type="entry name" value="Syntaxin-6/10/61_N"/>
</dbReference>
<evidence type="ECO:0000256" key="3">
    <source>
        <dbReference type="SAM" id="MobiDB-lite"/>
    </source>
</evidence>
<organism evidence="5 6">
    <name type="scientific">Rehmannia glutinosa</name>
    <name type="common">Chinese foxglove</name>
    <dbReference type="NCBI Taxonomy" id="99300"/>
    <lineage>
        <taxon>Eukaryota</taxon>
        <taxon>Viridiplantae</taxon>
        <taxon>Streptophyta</taxon>
        <taxon>Embryophyta</taxon>
        <taxon>Tracheophyta</taxon>
        <taxon>Spermatophyta</taxon>
        <taxon>Magnoliopsida</taxon>
        <taxon>eudicotyledons</taxon>
        <taxon>Gunneridae</taxon>
        <taxon>Pentapetalae</taxon>
        <taxon>asterids</taxon>
        <taxon>lamiids</taxon>
        <taxon>Lamiales</taxon>
        <taxon>Orobanchaceae</taxon>
        <taxon>Rehmannieae</taxon>
        <taxon>Rehmannia</taxon>
    </lineage>
</organism>
<feature type="region of interest" description="Disordered" evidence="3">
    <location>
        <begin position="1"/>
        <end position="28"/>
    </location>
</feature>
<comment type="caution">
    <text evidence="5">The sequence shown here is derived from an EMBL/GenBank/DDBJ whole genome shotgun (WGS) entry which is preliminary data.</text>
</comment>
<evidence type="ECO:0000256" key="1">
    <source>
        <dbReference type="ARBA" id="ARBA00022927"/>
    </source>
</evidence>
<dbReference type="InterPro" id="IPR010989">
    <property type="entry name" value="SNARE"/>
</dbReference>
<accession>A0ABR0UV49</accession>
<comment type="subcellular location">
    <subcellularLocation>
        <location evidence="2">Endomembrane system</location>
        <topology evidence="2">Single-pass type IV membrane protein</topology>
    </subcellularLocation>
</comment>
<evidence type="ECO:0000259" key="4">
    <source>
        <dbReference type="Pfam" id="PF09177"/>
    </source>
</evidence>
<evidence type="ECO:0000313" key="5">
    <source>
        <dbReference type="EMBL" id="KAK6126328.1"/>
    </source>
</evidence>
<sequence>MRPLHNGGESRSAPPPLFPSPTPPPVFPSTTPGVVGNYSIQAADVGEPSEKNKPMLGYHVEKRENTHIPEMESIYRLLLHEQSLVQGDHIDGQLLSSIECHRRDLATTLETAKWQLEDFEREVMAGKSQVKQNVIGRHMQFIGAIREQIFHVEQSMGTSLGNSLRNINLNEQDRDGFALFLSGKEPLKHIADQESEDNNILRRFLDPAVSSSSKEDIDEKKAGETEANYGRYDEEGAWDLEANEAKGKDYLQKNKLKGYNRRMNIFGSVGNFLSTQKMRVTRSFTKRLKDGEEQGQSPLFTNVHPGMQLLDAAIFIYHAHHYLLKPHNQVAVLGIIEKNARDHYIASKLDIIRYHLSWRCF</sequence>
<keyword evidence="6" id="KW-1185">Reference proteome</keyword>
<evidence type="ECO:0000313" key="6">
    <source>
        <dbReference type="Proteomes" id="UP001318860"/>
    </source>
</evidence>
<dbReference type="SUPFAM" id="SSF47661">
    <property type="entry name" value="t-snare proteins"/>
    <property type="match status" value="1"/>
</dbReference>
<protein>
    <recommendedName>
        <fullName evidence="4">Syntaxin 6/10/61 N-terminal domain-containing protein</fullName>
    </recommendedName>
</protein>
<feature type="compositionally biased region" description="Pro residues" evidence="3">
    <location>
        <begin position="13"/>
        <end position="27"/>
    </location>
</feature>
<name>A0ABR0UV49_REHGL</name>
<feature type="domain" description="Syntaxin 6/10/61 N-terminal" evidence="4">
    <location>
        <begin position="67"/>
        <end position="152"/>
    </location>
</feature>
<dbReference type="EMBL" id="JABTTQ020002053">
    <property type="protein sequence ID" value="KAK6126328.1"/>
    <property type="molecule type" value="Genomic_DNA"/>
</dbReference>
<evidence type="ECO:0000256" key="2">
    <source>
        <dbReference type="ARBA" id="ARBA00046280"/>
    </source>
</evidence>
<dbReference type="Proteomes" id="UP001318860">
    <property type="component" value="Unassembled WGS sequence"/>
</dbReference>